<accession>A0A2Z4HVK3</accession>
<dbReference type="SUPFAM" id="SSF46689">
    <property type="entry name" value="Homeodomain-like"/>
    <property type="match status" value="2"/>
</dbReference>
<dbReference type="InterPro" id="IPR001584">
    <property type="entry name" value="Integrase_cat-core"/>
</dbReference>
<dbReference type="InterPro" id="IPR009057">
    <property type="entry name" value="Homeodomain-like_sf"/>
</dbReference>
<dbReference type="InterPro" id="IPR050900">
    <property type="entry name" value="Transposase_IS3/IS150/IS904"/>
</dbReference>
<dbReference type="PANTHER" id="PTHR46889:SF4">
    <property type="entry name" value="TRANSPOSASE INSO FOR INSERTION SEQUENCE ELEMENT IS911B-RELATED"/>
    <property type="match status" value="1"/>
</dbReference>
<dbReference type="Pfam" id="PF13333">
    <property type="entry name" value="rve_2"/>
    <property type="match status" value="1"/>
</dbReference>
<dbReference type="Pfam" id="PF00665">
    <property type="entry name" value="rve"/>
    <property type="match status" value="1"/>
</dbReference>
<dbReference type="InterPro" id="IPR036397">
    <property type="entry name" value="RNaseH_sf"/>
</dbReference>
<proteinExistence type="predicted"/>
<dbReference type="EMBL" id="MH382833">
    <property type="protein sequence ID" value="AWW22383.1"/>
    <property type="molecule type" value="Genomic_DNA"/>
</dbReference>
<dbReference type="Pfam" id="PF13276">
    <property type="entry name" value="HTH_21"/>
    <property type="match status" value="1"/>
</dbReference>
<reference evidence="4" key="1">
    <citation type="submission" date="2018-05" db="EMBL/GenBank/DDBJ databases">
        <title>Prevalence of plasmid-borne benzalkonium chloride resistance cassette bcrABC and cadmium resistance cadA genes in nonpathogenic Listeria spp. isolated from food-processing environments.</title>
        <authorList>
            <person name="Korsak D."/>
            <person name="Chmielowska C."/>
            <person name="Szuplewska M."/>
            <person name="Bartosik D."/>
        </authorList>
    </citation>
    <scope>NUCLEOTIDE SEQUENCE</scope>
    <source>
        <strain evidence="4">40/07</strain>
        <plasmid evidence="4">pLIS1</plasmid>
    </source>
</reference>
<dbReference type="Pfam" id="PF01527">
    <property type="entry name" value="HTH_Tnp_1"/>
    <property type="match status" value="1"/>
</dbReference>
<feature type="domain" description="Integrase catalytic" evidence="3">
    <location>
        <begin position="220"/>
        <end position="384"/>
    </location>
</feature>
<gene>
    <name evidence="4" type="ORF">pLIS100040</name>
</gene>
<dbReference type="SUPFAM" id="SSF53098">
    <property type="entry name" value="Ribonuclease H-like"/>
    <property type="match status" value="1"/>
</dbReference>
<evidence type="ECO:0000313" key="4">
    <source>
        <dbReference type="EMBL" id="AWW22383.1"/>
    </source>
</evidence>
<protein>
    <submittedName>
        <fullName evidence="4">IS3 family transposase</fullName>
    </submittedName>
</protein>
<sequence>MTKARKPTRSFDEDFKKSIVKLYESGKSQNALAKEYGIALSSIARWVKQFSEVKIDDDTILTAQQVKKLQKRNAQLEEENLILKKSDCHIHATLQQRLKAISLLQHEHTIVRLCRALQVNRSTYYKFIQRQPSKRKQENQQLKKWILEIYSQAKKRFGAAKIQVVLKRDYGVSISLGRVYRLLRQLQLPKMSTVKPSYQKRKVDEAPHDSCPNHLKQAFNPPAPNQVWTTDFSYIPVGKKGFVYLCIVMNLFSRKIIAWQVAHKINTDLALQTLEVAYKQRRPSQTVMIHSDRGSQYTAKAYRRWLDEHDLLASYSKKAYPWDNAVTEAFFKYMKKEELDRRAFSSIQDVQLACFEYIESFYNRHRPHSTINMLTPEEKENFLFQQSVNDSFLCLLY</sequence>
<dbReference type="Gene3D" id="3.30.420.10">
    <property type="entry name" value="Ribonuclease H-like superfamily/Ribonuclease H"/>
    <property type="match status" value="1"/>
</dbReference>
<keyword evidence="4" id="KW-0614">Plasmid</keyword>
<dbReference type="GO" id="GO:0004803">
    <property type="term" value="F:transposase activity"/>
    <property type="evidence" value="ECO:0007669"/>
    <property type="project" value="InterPro"/>
</dbReference>
<dbReference type="Gene3D" id="1.10.10.60">
    <property type="entry name" value="Homeodomain-like"/>
    <property type="match status" value="1"/>
</dbReference>
<dbReference type="GO" id="GO:0003677">
    <property type="term" value="F:DNA binding"/>
    <property type="evidence" value="ECO:0007669"/>
    <property type="project" value="InterPro"/>
</dbReference>
<dbReference type="NCBIfam" id="NF033516">
    <property type="entry name" value="transpos_IS3"/>
    <property type="match status" value="1"/>
</dbReference>
<evidence type="ECO:0000256" key="2">
    <source>
        <dbReference type="SAM" id="Coils"/>
    </source>
</evidence>
<dbReference type="InterPro" id="IPR012337">
    <property type="entry name" value="RNaseH-like_sf"/>
</dbReference>
<comment type="function">
    <text evidence="1">Involved in the transposition of the insertion sequence.</text>
</comment>
<evidence type="ECO:0000259" key="3">
    <source>
        <dbReference type="PROSITE" id="PS50994"/>
    </source>
</evidence>
<dbReference type="PANTHER" id="PTHR46889">
    <property type="entry name" value="TRANSPOSASE INSF FOR INSERTION SEQUENCE IS3B-RELATED"/>
    <property type="match status" value="1"/>
</dbReference>
<dbReference type="AlphaFoldDB" id="A0A2Z4HVK3"/>
<name>A0A2Z4HVK3_LISWE</name>
<dbReference type="InterPro" id="IPR002514">
    <property type="entry name" value="Transposase_8"/>
</dbReference>
<geneLocation type="plasmid" evidence="4">
    <name>pLIS1</name>
</geneLocation>
<dbReference type="GO" id="GO:0015074">
    <property type="term" value="P:DNA integration"/>
    <property type="evidence" value="ECO:0007669"/>
    <property type="project" value="InterPro"/>
</dbReference>
<keyword evidence="2" id="KW-0175">Coiled coil</keyword>
<evidence type="ECO:0000256" key="1">
    <source>
        <dbReference type="ARBA" id="ARBA00002286"/>
    </source>
</evidence>
<feature type="coiled-coil region" evidence="2">
    <location>
        <begin position="59"/>
        <end position="86"/>
    </location>
</feature>
<dbReference type="InterPro" id="IPR048020">
    <property type="entry name" value="Transpos_IS3"/>
</dbReference>
<dbReference type="PROSITE" id="PS50994">
    <property type="entry name" value="INTEGRASE"/>
    <property type="match status" value="1"/>
</dbReference>
<dbReference type="GO" id="GO:0006313">
    <property type="term" value="P:DNA transposition"/>
    <property type="evidence" value="ECO:0007669"/>
    <property type="project" value="InterPro"/>
</dbReference>
<organism evidence="4">
    <name type="scientific">Listeria welshimeri</name>
    <dbReference type="NCBI Taxonomy" id="1643"/>
    <lineage>
        <taxon>Bacteria</taxon>
        <taxon>Bacillati</taxon>
        <taxon>Bacillota</taxon>
        <taxon>Bacilli</taxon>
        <taxon>Bacillales</taxon>
        <taxon>Listeriaceae</taxon>
        <taxon>Listeria</taxon>
    </lineage>
</organism>
<dbReference type="InterPro" id="IPR025948">
    <property type="entry name" value="HTH-like_dom"/>
</dbReference>